<comment type="similarity">
    <text evidence="1 5">Belongs to the serpin family.</text>
</comment>
<name>R7W1R1_AEGTA</name>
<evidence type="ECO:0000256" key="3">
    <source>
        <dbReference type="ARBA" id="ARBA00022900"/>
    </source>
</evidence>
<keyword evidence="3" id="KW-0722">Serine protease inhibitor</keyword>
<accession>R7W1R1</accession>
<evidence type="ECO:0000313" key="7">
    <source>
        <dbReference type="EnsemblPlants" id="EMT00737"/>
    </source>
</evidence>
<dbReference type="GO" id="GO:0004867">
    <property type="term" value="F:serine-type endopeptidase inhibitor activity"/>
    <property type="evidence" value="ECO:0007669"/>
    <property type="project" value="UniProtKB-KW"/>
</dbReference>
<evidence type="ECO:0000259" key="6">
    <source>
        <dbReference type="SMART" id="SM00093"/>
    </source>
</evidence>
<dbReference type="SUPFAM" id="SSF56574">
    <property type="entry name" value="Serpins"/>
    <property type="match status" value="1"/>
</dbReference>
<dbReference type="EnsemblPlants" id="EMT00737">
    <property type="protein sequence ID" value="EMT00737"/>
    <property type="gene ID" value="F775_21729"/>
</dbReference>
<feature type="domain" description="Serpin" evidence="6">
    <location>
        <begin position="27"/>
        <end position="408"/>
    </location>
</feature>
<dbReference type="SMART" id="SM00093">
    <property type="entry name" value="SERPIN"/>
    <property type="match status" value="1"/>
</dbReference>
<dbReference type="OMA" id="LMHQERK"/>
<dbReference type="AlphaFoldDB" id="R7W1R1"/>
<dbReference type="GO" id="GO:0005615">
    <property type="term" value="C:extracellular space"/>
    <property type="evidence" value="ECO:0007669"/>
    <property type="project" value="InterPro"/>
</dbReference>
<protein>
    <submittedName>
        <fullName evidence="7">Serpin-Z2B</fullName>
    </submittedName>
</protein>
<dbReference type="InterPro" id="IPR042178">
    <property type="entry name" value="Serpin_sf_1"/>
</dbReference>
<evidence type="ECO:0000256" key="5">
    <source>
        <dbReference type="RuleBase" id="RU000411"/>
    </source>
</evidence>
<dbReference type="InterPro" id="IPR042185">
    <property type="entry name" value="Serpin_sf_2"/>
</dbReference>
<dbReference type="InterPro" id="IPR036186">
    <property type="entry name" value="Serpin_sf"/>
</dbReference>
<reference evidence="7" key="1">
    <citation type="submission" date="2015-06" db="UniProtKB">
        <authorList>
            <consortium name="EnsemblPlants"/>
        </authorList>
    </citation>
    <scope>IDENTIFICATION</scope>
</reference>
<evidence type="ECO:0000256" key="4">
    <source>
        <dbReference type="ARBA" id="ARBA00049586"/>
    </source>
</evidence>
<dbReference type="Pfam" id="PF00079">
    <property type="entry name" value="Serpin"/>
    <property type="match status" value="1"/>
</dbReference>
<dbReference type="PANTHER" id="PTHR11461:SF209">
    <property type="entry name" value="SERPIN-Z8-RELATED"/>
    <property type="match status" value="1"/>
</dbReference>
<dbReference type="Gene3D" id="3.30.497.10">
    <property type="entry name" value="Antithrombin, subunit I, domain 2"/>
    <property type="match status" value="1"/>
</dbReference>
<dbReference type="InterPro" id="IPR023796">
    <property type="entry name" value="Serpin_dom"/>
</dbReference>
<organism evidence="7">
    <name type="scientific">Aegilops tauschii</name>
    <name type="common">Tausch's goatgrass</name>
    <name type="synonym">Aegilops squarrosa</name>
    <dbReference type="NCBI Taxonomy" id="37682"/>
    <lineage>
        <taxon>Eukaryota</taxon>
        <taxon>Viridiplantae</taxon>
        <taxon>Streptophyta</taxon>
        <taxon>Embryophyta</taxon>
        <taxon>Tracheophyta</taxon>
        <taxon>Spermatophyta</taxon>
        <taxon>Magnoliopsida</taxon>
        <taxon>Liliopsida</taxon>
        <taxon>Poales</taxon>
        <taxon>Poaceae</taxon>
        <taxon>BOP clade</taxon>
        <taxon>Pooideae</taxon>
        <taxon>Triticodae</taxon>
        <taxon>Triticeae</taxon>
        <taxon>Triticinae</taxon>
        <taxon>Aegilops</taxon>
    </lineage>
</organism>
<keyword evidence="2" id="KW-0646">Protease inhibitor</keyword>
<dbReference type="CDD" id="cd02043">
    <property type="entry name" value="serpinP_plants"/>
    <property type="match status" value="1"/>
</dbReference>
<dbReference type="PANTHER" id="PTHR11461">
    <property type="entry name" value="SERINE PROTEASE INHIBITOR, SERPIN"/>
    <property type="match status" value="1"/>
</dbReference>
<dbReference type="InterPro" id="IPR000215">
    <property type="entry name" value="Serpin_fam"/>
</dbReference>
<evidence type="ECO:0000256" key="2">
    <source>
        <dbReference type="ARBA" id="ARBA00022690"/>
    </source>
</evidence>
<sequence>MEKAAGRPSKKARRTSADSGGLAALALRLSNKFSDSKEHEDQNIMFSPLSIYTALGLLAAGARGDTLDEILAVLGATSRDEVAGVMRLVSKHALAADDPSGPLVITSACSVWCHKDLPLKPAYRKAAVKYYKADARAVDFVRKPEDARKEINRWVAKATKKLIIITSVLPRGSVHRDTRLVLTNAIYFKGKWDNAFSKSRTRDHTFHRLDGSTVQVPFMEGSSRDKYFVADRDGFKVLKLPYKKAAKSGGGARYSMCIFLPTARDGLRSLADKMASGTPGFLFDNLPNWSSEVKLRLPKFKLSFFCSMKKVLKGLGLRAAFSEGADLSDMVEEDSSGNTVRLRVDDVFHRAVVEVNEEGTEAAASTAMTLVFLCASEPVDFVADHPFAFYIVEEVSRSVVFAGHVLDPSETE</sequence>
<proteinExistence type="inferred from homology"/>
<evidence type="ECO:0000256" key="1">
    <source>
        <dbReference type="ARBA" id="ARBA00009500"/>
    </source>
</evidence>
<comment type="function">
    <text evidence="4">Probable serine protease inhibitor.</text>
</comment>
<dbReference type="Gene3D" id="2.30.39.10">
    <property type="entry name" value="Alpha-1-antitrypsin, domain 1"/>
    <property type="match status" value="1"/>
</dbReference>